<dbReference type="InterPro" id="IPR005467">
    <property type="entry name" value="His_kinase_dom"/>
</dbReference>
<dbReference type="PROSITE" id="PS50109">
    <property type="entry name" value="HIS_KIN"/>
    <property type="match status" value="1"/>
</dbReference>
<organism evidence="14 15">
    <name type="scientific">Stenotrophomonas terrae</name>
    <dbReference type="NCBI Taxonomy" id="405446"/>
    <lineage>
        <taxon>Bacteria</taxon>
        <taxon>Pseudomonadati</taxon>
        <taxon>Pseudomonadota</taxon>
        <taxon>Gammaproteobacteria</taxon>
        <taxon>Lysobacterales</taxon>
        <taxon>Lysobacteraceae</taxon>
        <taxon>Stenotrophomonas</taxon>
    </lineage>
</organism>
<keyword evidence="9" id="KW-0902">Two-component regulatory system</keyword>
<feature type="transmembrane region" description="Helical" evidence="11">
    <location>
        <begin position="180"/>
        <end position="201"/>
    </location>
</feature>
<dbReference type="InterPro" id="IPR036097">
    <property type="entry name" value="HisK_dim/P_sf"/>
</dbReference>
<gene>
    <name evidence="14" type="ORF">ABB27_15195</name>
</gene>
<evidence type="ECO:0000256" key="9">
    <source>
        <dbReference type="ARBA" id="ARBA00023012"/>
    </source>
</evidence>
<feature type="domain" description="Histidine kinase" evidence="12">
    <location>
        <begin position="273"/>
        <end position="488"/>
    </location>
</feature>
<evidence type="ECO:0000256" key="11">
    <source>
        <dbReference type="SAM" id="Phobius"/>
    </source>
</evidence>
<evidence type="ECO:0000256" key="7">
    <source>
        <dbReference type="ARBA" id="ARBA00022777"/>
    </source>
</evidence>
<dbReference type="EMBL" id="LDJJ01000053">
    <property type="protein sequence ID" value="KRG65724.1"/>
    <property type="molecule type" value="Genomic_DNA"/>
</dbReference>
<keyword evidence="15" id="KW-1185">Reference proteome</keyword>
<keyword evidence="5" id="KW-0808">Transferase</keyword>
<evidence type="ECO:0000256" key="4">
    <source>
        <dbReference type="ARBA" id="ARBA00022553"/>
    </source>
</evidence>
<dbReference type="Gene3D" id="1.10.287.130">
    <property type="match status" value="1"/>
</dbReference>
<dbReference type="GO" id="GO:0000155">
    <property type="term" value="F:phosphorelay sensor kinase activity"/>
    <property type="evidence" value="ECO:0007669"/>
    <property type="project" value="InterPro"/>
</dbReference>
<keyword evidence="6 11" id="KW-0812">Transmembrane</keyword>
<dbReference type="SMART" id="SM00388">
    <property type="entry name" value="HisKA"/>
    <property type="match status" value="1"/>
</dbReference>
<dbReference type="Proteomes" id="UP000051863">
    <property type="component" value="Unassembled WGS sequence"/>
</dbReference>
<reference evidence="14 15" key="1">
    <citation type="submission" date="2015-05" db="EMBL/GenBank/DDBJ databases">
        <title>Genome sequencing and analysis of members of genus Stenotrophomonas.</title>
        <authorList>
            <person name="Patil P.P."/>
            <person name="Midha S."/>
            <person name="Patil P.B."/>
        </authorList>
    </citation>
    <scope>NUCLEOTIDE SEQUENCE [LARGE SCALE GENOMIC DNA]</scope>
    <source>
        <strain evidence="14 15">DSM 18941</strain>
    </source>
</reference>
<dbReference type="InterPro" id="IPR003660">
    <property type="entry name" value="HAMP_dom"/>
</dbReference>
<dbReference type="InterPro" id="IPR004358">
    <property type="entry name" value="Sig_transdc_His_kin-like_C"/>
</dbReference>
<dbReference type="OrthoDB" id="9804645at2"/>
<dbReference type="InterPro" id="IPR036890">
    <property type="entry name" value="HATPase_C_sf"/>
</dbReference>
<keyword evidence="4" id="KW-0597">Phosphoprotein</keyword>
<evidence type="ECO:0000256" key="10">
    <source>
        <dbReference type="ARBA" id="ARBA00023136"/>
    </source>
</evidence>
<dbReference type="InterPro" id="IPR003661">
    <property type="entry name" value="HisK_dim/P_dom"/>
</dbReference>
<dbReference type="PATRIC" id="fig|405446.3.peg.2791"/>
<keyword evidence="10 11" id="KW-0472">Membrane</keyword>
<keyword evidence="7 14" id="KW-0418">Kinase</keyword>
<dbReference type="RefSeq" id="WP_057629620.1">
    <property type="nucleotide sequence ID" value="NZ_LDJJ01000053.1"/>
</dbReference>
<dbReference type="CDD" id="cd00075">
    <property type="entry name" value="HATPase"/>
    <property type="match status" value="1"/>
</dbReference>
<proteinExistence type="predicted"/>
<feature type="domain" description="HAMP" evidence="13">
    <location>
        <begin position="199"/>
        <end position="258"/>
    </location>
</feature>
<evidence type="ECO:0000259" key="13">
    <source>
        <dbReference type="PROSITE" id="PS50885"/>
    </source>
</evidence>
<dbReference type="AlphaFoldDB" id="A0A0R0C7T9"/>
<dbReference type="Gene3D" id="6.10.340.10">
    <property type="match status" value="1"/>
</dbReference>
<evidence type="ECO:0000256" key="3">
    <source>
        <dbReference type="ARBA" id="ARBA00012438"/>
    </source>
</evidence>
<dbReference type="PRINTS" id="PR00344">
    <property type="entry name" value="BCTRLSENSOR"/>
</dbReference>
<accession>A0A0R0C7T9</accession>
<comment type="subcellular location">
    <subcellularLocation>
        <location evidence="2">Membrane</location>
    </subcellularLocation>
</comment>
<evidence type="ECO:0000256" key="5">
    <source>
        <dbReference type="ARBA" id="ARBA00022679"/>
    </source>
</evidence>
<dbReference type="SUPFAM" id="SSF47384">
    <property type="entry name" value="Homodimeric domain of signal transducing histidine kinase"/>
    <property type="match status" value="1"/>
</dbReference>
<comment type="catalytic activity">
    <reaction evidence="1">
        <text>ATP + protein L-histidine = ADP + protein N-phospho-L-histidine.</text>
        <dbReference type="EC" id="2.7.13.3"/>
    </reaction>
</comment>
<evidence type="ECO:0000259" key="12">
    <source>
        <dbReference type="PROSITE" id="PS50109"/>
    </source>
</evidence>
<dbReference type="SMART" id="SM00304">
    <property type="entry name" value="HAMP"/>
    <property type="match status" value="1"/>
</dbReference>
<dbReference type="PROSITE" id="PS50885">
    <property type="entry name" value="HAMP"/>
    <property type="match status" value="1"/>
</dbReference>
<evidence type="ECO:0000256" key="6">
    <source>
        <dbReference type="ARBA" id="ARBA00022692"/>
    </source>
</evidence>
<dbReference type="InterPro" id="IPR050428">
    <property type="entry name" value="TCS_sensor_his_kinase"/>
</dbReference>
<protein>
    <recommendedName>
        <fullName evidence="3">histidine kinase</fullName>
        <ecNumber evidence="3">2.7.13.3</ecNumber>
    </recommendedName>
</protein>
<evidence type="ECO:0000313" key="15">
    <source>
        <dbReference type="Proteomes" id="UP000051863"/>
    </source>
</evidence>
<evidence type="ECO:0000256" key="1">
    <source>
        <dbReference type="ARBA" id="ARBA00000085"/>
    </source>
</evidence>
<dbReference type="FunFam" id="1.10.287.130:FF:000001">
    <property type="entry name" value="Two-component sensor histidine kinase"/>
    <property type="match status" value="1"/>
</dbReference>
<dbReference type="SMART" id="SM00387">
    <property type="entry name" value="HATPase_c"/>
    <property type="match status" value="1"/>
</dbReference>
<dbReference type="Pfam" id="PF00512">
    <property type="entry name" value="HisKA"/>
    <property type="match status" value="1"/>
</dbReference>
<sequence length="504" mass="55793">MIRLTLSQRLSLVFCALLLICCGALAWLQMRSNRMHEQETVQRLSRGLAEHIARSGELMDARGIRDREVRALFGKLMSVNPSVEVYLLDDAGRILGHDAPEGHLKRDRVDLAPVHALLAGDSLPIFGDDPRSSSGRKVFNAAPLWVQGRQVGYIYVVLVGEQREALAADIAANATVRNTLWSLAIVAVFGLLAGLIAFRWVTRPLRQLTRRIQSFDVDSGDPQLPLPPTPLRAGERDELSILQHSFAHLGQRIGEQWQQLRQQDLQRRELVANLSHDLRTPLSSLHGYLETLALKDASLSADERQRYLAIALSQSHKVGRLAQALFELARLEHGGVVLELQTFSLPDLVQDVLQKFELAAQSRQQRLDAEIPAGLPPVEADLGLIERVLTNLLDNAIRHTPAGGRITISLRALDDEVVVRVADPGPGIPLERRDGLFNTPAALGSQRPDSGGLGLLIVHRILQLHHRQIRLLDSSQGAVFEFSLPLAANSHRPPSPPPFEHRRA</sequence>
<evidence type="ECO:0000256" key="2">
    <source>
        <dbReference type="ARBA" id="ARBA00004370"/>
    </source>
</evidence>
<dbReference type="EC" id="2.7.13.3" evidence="3"/>
<dbReference type="SUPFAM" id="SSF55874">
    <property type="entry name" value="ATPase domain of HSP90 chaperone/DNA topoisomerase II/histidine kinase"/>
    <property type="match status" value="1"/>
</dbReference>
<evidence type="ECO:0000256" key="8">
    <source>
        <dbReference type="ARBA" id="ARBA00022989"/>
    </source>
</evidence>
<dbReference type="Pfam" id="PF02518">
    <property type="entry name" value="HATPase_c"/>
    <property type="match status" value="1"/>
</dbReference>
<dbReference type="PANTHER" id="PTHR45436">
    <property type="entry name" value="SENSOR HISTIDINE KINASE YKOH"/>
    <property type="match status" value="1"/>
</dbReference>
<dbReference type="CDD" id="cd00082">
    <property type="entry name" value="HisKA"/>
    <property type="match status" value="1"/>
</dbReference>
<comment type="caution">
    <text evidence="14">The sequence shown here is derived from an EMBL/GenBank/DDBJ whole genome shotgun (WGS) entry which is preliminary data.</text>
</comment>
<dbReference type="PANTHER" id="PTHR45436:SF5">
    <property type="entry name" value="SENSOR HISTIDINE KINASE TRCS"/>
    <property type="match status" value="1"/>
</dbReference>
<dbReference type="GO" id="GO:0005886">
    <property type="term" value="C:plasma membrane"/>
    <property type="evidence" value="ECO:0007669"/>
    <property type="project" value="TreeGrafter"/>
</dbReference>
<dbReference type="Gene3D" id="3.30.565.10">
    <property type="entry name" value="Histidine kinase-like ATPase, C-terminal domain"/>
    <property type="match status" value="1"/>
</dbReference>
<evidence type="ECO:0000313" key="14">
    <source>
        <dbReference type="EMBL" id="KRG65724.1"/>
    </source>
</evidence>
<keyword evidence="8 11" id="KW-1133">Transmembrane helix</keyword>
<dbReference type="InterPro" id="IPR003594">
    <property type="entry name" value="HATPase_dom"/>
</dbReference>
<name>A0A0R0C7T9_9GAMM</name>